<dbReference type="PANTHER" id="PTHR46567:SF1">
    <property type="entry name" value="MEDIATOR OF RNA POLYMERASE II TRANSCRIPTION SUBUNIT 12"/>
    <property type="match status" value="1"/>
</dbReference>
<dbReference type="GO" id="GO:0003712">
    <property type="term" value="F:transcription coregulator activity"/>
    <property type="evidence" value="ECO:0007669"/>
    <property type="project" value="InterPro"/>
</dbReference>
<feature type="region of interest" description="Disordered" evidence="8">
    <location>
        <begin position="397"/>
        <end position="606"/>
    </location>
</feature>
<keyword evidence="11" id="KW-1185">Reference proteome</keyword>
<feature type="compositionally biased region" description="Basic residues" evidence="8">
    <location>
        <begin position="398"/>
        <end position="423"/>
    </location>
</feature>
<comment type="subcellular location">
    <subcellularLocation>
        <location evidence="1">Nucleus</location>
    </subcellularLocation>
</comment>
<dbReference type="Pfam" id="PF09497">
    <property type="entry name" value="Med12"/>
    <property type="match status" value="1"/>
</dbReference>
<dbReference type="GO" id="GO:0016592">
    <property type="term" value="C:mediator complex"/>
    <property type="evidence" value="ECO:0007669"/>
    <property type="project" value="InterPro"/>
</dbReference>
<dbReference type="EMBL" id="CAJGYM010000016">
    <property type="protein sequence ID" value="CAD6190576.1"/>
    <property type="molecule type" value="Genomic_DNA"/>
</dbReference>
<feature type="region of interest" description="Disordered" evidence="8">
    <location>
        <begin position="899"/>
        <end position="938"/>
    </location>
</feature>
<evidence type="ECO:0000256" key="4">
    <source>
        <dbReference type="ARBA" id="ARBA00023015"/>
    </source>
</evidence>
<feature type="compositionally biased region" description="Basic residues" evidence="8">
    <location>
        <begin position="443"/>
        <end position="459"/>
    </location>
</feature>
<proteinExistence type="inferred from homology"/>
<feature type="compositionally biased region" description="Basic and acidic residues" evidence="8">
    <location>
        <begin position="576"/>
        <end position="585"/>
    </location>
</feature>
<feature type="compositionally biased region" description="Basic residues" evidence="8">
    <location>
        <begin position="913"/>
        <end position="932"/>
    </location>
</feature>
<evidence type="ECO:0000256" key="7">
    <source>
        <dbReference type="ARBA" id="ARBA00023242"/>
    </source>
</evidence>
<accession>A0A8S1H2V5</accession>
<keyword evidence="6" id="KW-0804">Transcription</keyword>
<protein>
    <recommendedName>
        <fullName evidence="9">Mediator complex subunit Med12 domain-containing protein</fullName>
    </recommendedName>
</protein>
<dbReference type="SMART" id="SM01281">
    <property type="entry name" value="Med12"/>
    <property type="match status" value="1"/>
</dbReference>
<feature type="compositionally biased region" description="Low complexity" evidence="8">
    <location>
        <begin position="586"/>
        <end position="601"/>
    </location>
</feature>
<evidence type="ECO:0000256" key="8">
    <source>
        <dbReference type="SAM" id="MobiDB-lite"/>
    </source>
</evidence>
<dbReference type="Pfam" id="PF12145">
    <property type="entry name" value="Med12-LCEWAV"/>
    <property type="match status" value="2"/>
</dbReference>
<feature type="compositionally biased region" description="Basic and acidic residues" evidence="8">
    <location>
        <begin position="432"/>
        <end position="442"/>
    </location>
</feature>
<dbReference type="GO" id="GO:0006357">
    <property type="term" value="P:regulation of transcription by RNA polymerase II"/>
    <property type="evidence" value="ECO:0007669"/>
    <property type="project" value="InterPro"/>
</dbReference>
<evidence type="ECO:0000256" key="2">
    <source>
        <dbReference type="ARBA" id="ARBA00010289"/>
    </source>
</evidence>
<gene>
    <name evidence="10" type="ORF">CAUJ_LOCUS6495</name>
</gene>
<reference evidence="10" key="1">
    <citation type="submission" date="2020-10" db="EMBL/GenBank/DDBJ databases">
        <authorList>
            <person name="Kikuchi T."/>
        </authorList>
    </citation>
    <scope>NUCLEOTIDE SEQUENCE</scope>
    <source>
        <strain evidence="10">NKZ352</strain>
    </source>
</reference>
<dbReference type="Proteomes" id="UP000835052">
    <property type="component" value="Unassembled WGS sequence"/>
</dbReference>
<evidence type="ECO:0000259" key="9">
    <source>
        <dbReference type="SMART" id="SM01281"/>
    </source>
</evidence>
<comment type="similarity">
    <text evidence="2">Belongs to the Mediator complex subunit 12 family.</text>
</comment>
<sequence>MSVGPKTSSITTWFQQGPDKRPVRKQTRLGPPDVFPQDPRQEEDQLTTERLKKGYQYPVTSYEHESLVYNGRVQRLERLEEASYKANVLIALVMYKKGEFNATLDKERKKNREQISAQMTLCPAKAMLKERMMFFTDLSRGKALSQLAKRVPQFRKKEEILEFLYEFRIPMYRALWFYKMTAVLSYSQSSSGKQKKTVSDSCSQALSDFSHMCGKHLRSLIFPNMAKTTEKIAHEKWTYATTLFRRAFDEGVLDRQEFLNELCEVFSECFVRSPPEFQKQETPTQLRMYLLFLIKFTREISWSLILARRTAHMIAMKIRMMYDQSEGWKKPSRRRRRKRKRKFRKLRLKLRMQQKTKRKPIIFKKKADADGFLIPAKPKRVGALLNKQKETFYEAKVVKKPKTKSRDKKKSKKKKSKRSKSLKRLQSAGHLKFFDPFDIMEKPKKKKKKKKKKRRKSHRKEPEDVIMASPPPPPPPVIVKAICIPSPPPRISMPVMEMDYDDDDKTPVATPSESSAPSESALENAIEALPEAIPKSPTKEEPTTEPAAETPARPPADGAEATTSETKPQTEDGAPSEEHSAEKPTETTADAATEGAVEAAAPPVPPPPPIILKPEIPKPHIHPGFAALHRCAHYRSCMHLMSGILHSIVVDAPSAVIWNPFMVGMERKPPILQQLCGSPLDPLPCPVYELPVPLCKEMEKFYEVLKLRHTEVVRRSQAVHDRWNFTNIDNFAFGKMVEICIDVIGILDSADLMLPHTVDYCCDRLFNFKSKFFKEEIIIRIKLMLVWAITEEREGTYRATFISKILQHEMYRKQIFSFGGISIQDIILNFYYTEGPRLGDPRFFKEFHSLMLLFLELMRFGLFSHDLFVKSLIRTGESDYSRPLMHKFKLPIDTKIENKIKKKKEKNKEKSKKEKKKERKDKERKKDKKRSRSKDNREGFEIPTLESFAALDDFNLPPPELSQPEMIPAEDKNGLYMGENGEPVMMQETDGPLIPPKFLSYPPEPQNERILLADAFDLNEKLLIQLPLRQVEFHRSEANQRSLVLYGIDDYREAYQIELHKIAQEICKVWTKRVHVQFSPHSDLVWFPRRMTNPKLHEILTKFRWVYG</sequence>
<dbReference type="InterPro" id="IPR021990">
    <property type="entry name" value="Mediator_Med12_LCEWAV"/>
</dbReference>
<evidence type="ECO:0000256" key="5">
    <source>
        <dbReference type="ARBA" id="ARBA00023159"/>
    </source>
</evidence>
<feature type="compositionally biased region" description="Low complexity" evidence="8">
    <location>
        <begin position="511"/>
        <end position="521"/>
    </location>
</feature>
<evidence type="ECO:0000256" key="3">
    <source>
        <dbReference type="ARBA" id="ARBA00022491"/>
    </source>
</evidence>
<keyword evidence="3" id="KW-0678">Repressor</keyword>
<keyword evidence="4" id="KW-0805">Transcription regulation</keyword>
<feature type="compositionally biased region" description="Polar residues" evidence="8">
    <location>
        <begin position="1"/>
        <end position="15"/>
    </location>
</feature>
<name>A0A8S1H2V5_9PELO</name>
<organism evidence="10 11">
    <name type="scientific">Caenorhabditis auriculariae</name>
    <dbReference type="NCBI Taxonomy" id="2777116"/>
    <lineage>
        <taxon>Eukaryota</taxon>
        <taxon>Metazoa</taxon>
        <taxon>Ecdysozoa</taxon>
        <taxon>Nematoda</taxon>
        <taxon>Chromadorea</taxon>
        <taxon>Rhabditida</taxon>
        <taxon>Rhabditina</taxon>
        <taxon>Rhabditomorpha</taxon>
        <taxon>Rhabditoidea</taxon>
        <taxon>Rhabditidae</taxon>
        <taxon>Peloderinae</taxon>
        <taxon>Caenorhabditis</taxon>
    </lineage>
</organism>
<dbReference type="PANTHER" id="PTHR46567">
    <property type="entry name" value="MEDIATOR OF RNA POLYMERASE II TRANSCRIPTION SUBUNIT 12"/>
    <property type="match status" value="1"/>
</dbReference>
<comment type="caution">
    <text evidence="10">The sequence shown here is derived from an EMBL/GenBank/DDBJ whole genome shotgun (WGS) entry which is preliminary data.</text>
</comment>
<evidence type="ECO:0000313" key="11">
    <source>
        <dbReference type="Proteomes" id="UP000835052"/>
    </source>
</evidence>
<dbReference type="InterPro" id="IPR019035">
    <property type="entry name" value="Mediator_Med12"/>
</dbReference>
<feature type="region of interest" description="Disordered" evidence="8">
    <location>
        <begin position="1"/>
        <end position="45"/>
    </location>
</feature>
<feature type="domain" description="Mediator complex subunit Med12" evidence="9">
    <location>
        <begin position="123"/>
        <end position="179"/>
    </location>
</feature>
<keyword evidence="7" id="KW-0539">Nucleus</keyword>
<evidence type="ECO:0000256" key="6">
    <source>
        <dbReference type="ARBA" id="ARBA00023163"/>
    </source>
</evidence>
<keyword evidence="5" id="KW-0010">Activator</keyword>
<dbReference type="AlphaFoldDB" id="A0A8S1H2V5"/>
<dbReference type="OrthoDB" id="20828at2759"/>
<evidence type="ECO:0000313" key="10">
    <source>
        <dbReference type="EMBL" id="CAD6190576.1"/>
    </source>
</evidence>
<evidence type="ECO:0000256" key="1">
    <source>
        <dbReference type="ARBA" id="ARBA00004123"/>
    </source>
</evidence>